<evidence type="ECO:0000313" key="3">
    <source>
        <dbReference type="Proteomes" id="UP000178735"/>
    </source>
</evidence>
<evidence type="ECO:0000259" key="1">
    <source>
        <dbReference type="Pfam" id="PF07969"/>
    </source>
</evidence>
<comment type="caution">
    <text evidence="2">The sequence shown here is derived from an EMBL/GenBank/DDBJ whole genome shotgun (WGS) entry which is preliminary data.</text>
</comment>
<dbReference type="Pfam" id="PF07969">
    <property type="entry name" value="Amidohydro_3"/>
    <property type="match status" value="1"/>
</dbReference>
<dbReference type="Gene3D" id="3.20.20.140">
    <property type="entry name" value="Metal-dependent hydrolases"/>
    <property type="match status" value="1"/>
</dbReference>
<feature type="domain" description="Amidohydrolase 3" evidence="1">
    <location>
        <begin position="54"/>
        <end position="520"/>
    </location>
</feature>
<dbReference type="AlphaFoldDB" id="A0A1F7WKH8"/>
<dbReference type="PANTHER" id="PTHR22642">
    <property type="entry name" value="IMIDAZOLONEPROPIONASE"/>
    <property type="match status" value="1"/>
</dbReference>
<proteinExistence type="predicted"/>
<reference evidence="2 3" key="1">
    <citation type="journal article" date="2016" name="Nat. Commun.">
        <title>Thousands of microbial genomes shed light on interconnected biogeochemical processes in an aquifer system.</title>
        <authorList>
            <person name="Anantharaman K."/>
            <person name="Brown C.T."/>
            <person name="Hug L.A."/>
            <person name="Sharon I."/>
            <person name="Castelle C.J."/>
            <person name="Probst A.J."/>
            <person name="Thomas B.C."/>
            <person name="Singh A."/>
            <person name="Wilkins M.J."/>
            <person name="Karaoz U."/>
            <person name="Brodie E.L."/>
            <person name="Williams K.H."/>
            <person name="Hubbard S.S."/>
            <person name="Banfield J.F."/>
        </authorList>
    </citation>
    <scope>NUCLEOTIDE SEQUENCE [LARGE SCALE GENOMIC DNA]</scope>
</reference>
<dbReference type="InterPro" id="IPR032466">
    <property type="entry name" value="Metal_Hydrolase"/>
</dbReference>
<dbReference type="PANTHER" id="PTHR22642:SF22">
    <property type="entry name" value="EXOENZYMES REGULATORY PROTEIN AEPA"/>
    <property type="match status" value="1"/>
</dbReference>
<dbReference type="Gene3D" id="3.10.310.70">
    <property type="match status" value="1"/>
</dbReference>
<dbReference type="GO" id="GO:0016810">
    <property type="term" value="F:hydrolase activity, acting on carbon-nitrogen (but not peptide) bonds"/>
    <property type="evidence" value="ECO:0007669"/>
    <property type="project" value="InterPro"/>
</dbReference>
<dbReference type="CDD" id="cd01300">
    <property type="entry name" value="YtcJ_like"/>
    <property type="match status" value="1"/>
</dbReference>
<dbReference type="InterPro" id="IPR011059">
    <property type="entry name" value="Metal-dep_hydrolase_composite"/>
</dbReference>
<name>A0A1F7WKH8_9BACT</name>
<dbReference type="InterPro" id="IPR033932">
    <property type="entry name" value="YtcJ-like"/>
</dbReference>
<organism evidence="2 3">
    <name type="scientific">Candidatus Wallbacteria bacterium GWC2_49_35</name>
    <dbReference type="NCBI Taxonomy" id="1817813"/>
    <lineage>
        <taxon>Bacteria</taxon>
        <taxon>Candidatus Walliibacteriota</taxon>
    </lineage>
</organism>
<dbReference type="SUPFAM" id="SSF51338">
    <property type="entry name" value="Composite domain of metallo-dependent hydrolases"/>
    <property type="match status" value="1"/>
</dbReference>
<evidence type="ECO:0000313" key="2">
    <source>
        <dbReference type="EMBL" id="OGM03346.1"/>
    </source>
</evidence>
<accession>A0A1F7WKH8</accession>
<dbReference type="SUPFAM" id="SSF51556">
    <property type="entry name" value="Metallo-dependent hydrolases"/>
    <property type="match status" value="1"/>
</dbReference>
<dbReference type="STRING" id="1817813.A2008_08070"/>
<dbReference type="Proteomes" id="UP000178735">
    <property type="component" value="Unassembled WGS sequence"/>
</dbReference>
<protein>
    <recommendedName>
        <fullName evidence="1">Amidohydrolase 3 domain-containing protein</fullName>
    </recommendedName>
</protein>
<sequence length="536" mass="58789">MNSTLYIFHRAYSLEAPGHFYGGIIADGNGVIQRCVDSREAAAIKNSGRKDIQIFDFSDHYCLPGFFDSHTHFMQTGYNSMAVRFESCRSVAEMKELLSEKIKKAANGGGAAAGFFGKTLIGHGFDESFFFEKRMPGRADLDSVSTEVPIFISRVDHHSSVFNTAFMKLYPDFFAKVDKKSIETGILRQAPNYRIKGMLINDFDEDIRRAAYEISEKKALSAGITSLCALEGGAISGANDVYFVDAVVKKGVNKLNLILFDQSGDFGRAAELGLGRTGGCLLVDGSFGSKTAALNSPYANDGGNRGAMYLDEKFMAPFIEKAQMNNLQAAFHAIGDEAVNRLLNCYEKVLKKCGGSVKNILRHRIEHFEMASSADIRRAAELGIVLSMQPVFEMLWGGRNGMYAERLGLKRAMKTNRFASIIRAGAVIAGGSDSDVTPMSPIAGIHALMNLPNESERVGIFEAVSMFTKNGAYANFQERDRGSLSAGKRADLTIIDSDIFTAPTDKIDEIKISAVVVNGELRRVNEKTKRPPRVKR</sequence>
<dbReference type="EMBL" id="MGFH01000172">
    <property type="protein sequence ID" value="OGM03346.1"/>
    <property type="molecule type" value="Genomic_DNA"/>
</dbReference>
<dbReference type="Gene3D" id="2.30.40.10">
    <property type="entry name" value="Urease, subunit C, domain 1"/>
    <property type="match status" value="1"/>
</dbReference>
<dbReference type="InterPro" id="IPR013108">
    <property type="entry name" value="Amidohydro_3"/>
</dbReference>
<gene>
    <name evidence="2" type="ORF">A2008_08070</name>
</gene>